<gene>
    <name evidence="1" type="ORF">LVIROSA_LOCUS12733</name>
</gene>
<comment type="caution">
    <text evidence="1">The sequence shown here is derived from an EMBL/GenBank/DDBJ whole genome shotgun (WGS) entry which is preliminary data.</text>
</comment>
<dbReference type="Proteomes" id="UP001157418">
    <property type="component" value="Unassembled WGS sequence"/>
</dbReference>
<dbReference type="AlphaFoldDB" id="A0AAU9MC71"/>
<reference evidence="1 2" key="1">
    <citation type="submission" date="2022-01" db="EMBL/GenBank/DDBJ databases">
        <authorList>
            <person name="Xiong W."/>
            <person name="Schranz E."/>
        </authorList>
    </citation>
    <scope>NUCLEOTIDE SEQUENCE [LARGE SCALE GENOMIC DNA]</scope>
</reference>
<protein>
    <recommendedName>
        <fullName evidence="3">DUF4283 domain-containing protein</fullName>
    </recommendedName>
</protein>
<proteinExistence type="predicted"/>
<sequence length="105" mass="11942">MNENYWGKWFSELKVGNSYDELSGRIAWLKIIGLPLHMWSEGNFARIVGTVGKILSPTEILICLQDVLCGKICVLTERKTKINEEVAVESNKNILWVGINEVDFD</sequence>
<dbReference type="EMBL" id="CAKMRJ010002223">
    <property type="protein sequence ID" value="CAH1425603.1"/>
    <property type="molecule type" value="Genomic_DNA"/>
</dbReference>
<evidence type="ECO:0008006" key="3">
    <source>
        <dbReference type="Google" id="ProtNLM"/>
    </source>
</evidence>
<name>A0AAU9MC71_9ASTR</name>
<evidence type="ECO:0000313" key="2">
    <source>
        <dbReference type="Proteomes" id="UP001157418"/>
    </source>
</evidence>
<accession>A0AAU9MC71</accession>
<keyword evidence="2" id="KW-1185">Reference proteome</keyword>
<organism evidence="1 2">
    <name type="scientific">Lactuca virosa</name>
    <dbReference type="NCBI Taxonomy" id="75947"/>
    <lineage>
        <taxon>Eukaryota</taxon>
        <taxon>Viridiplantae</taxon>
        <taxon>Streptophyta</taxon>
        <taxon>Embryophyta</taxon>
        <taxon>Tracheophyta</taxon>
        <taxon>Spermatophyta</taxon>
        <taxon>Magnoliopsida</taxon>
        <taxon>eudicotyledons</taxon>
        <taxon>Gunneridae</taxon>
        <taxon>Pentapetalae</taxon>
        <taxon>asterids</taxon>
        <taxon>campanulids</taxon>
        <taxon>Asterales</taxon>
        <taxon>Asteraceae</taxon>
        <taxon>Cichorioideae</taxon>
        <taxon>Cichorieae</taxon>
        <taxon>Lactucinae</taxon>
        <taxon>Lactuca</taxon>
    </lineage>
</organism>
<evidence type="ECO:0000313" key="1">
    <source>
        <dbReference type="EMBL" id="CAH1425603.1"/>
    </source>
</evidence>